<dbReference type="InterPro" id="IPR013078">
    <property type="entry name" value="His_Pase_superF_clade-1"/>
</dbReference>
<dbReference type="Proteomes" id="UP000319817">
    <property type="component" value="Chromosome"/>
</dbReference>
<name>A0A517P008_9BACT</name>
<dbReference type="SUPFAM" id="SSF53254">
    <property type="entry name" value="Phosphoglycerate mutase-like"/>
    <property type="match status" value="1"/>
</dbReference>
<accession>A0A517P008</accession>
<dbReference type="GO" id="GO:0043755">
    <property type="term" value="F:alpha-ribazole phosphatase activity"/>
    <property type="evidence" value="ECO:0007669"/>
    <property type="project" value="UniProtKB-EC"/>
</dbReference>
<dbReference type="CDD" id="cd07067">
    <property type="entry name" value="HP_PGM_like"/>
    <property type="match status" value="1"/>
</dbReference>
<evidence type="ECO:0000313" key="2">
    <source>
        <dbReference type="EMBL" id="QDT12709.1"/>
    </source>
</evidence>
<dbReference type="InterPro" id="IPR029033">
    <property type="entry name" value="His_PPase_superfam"/>
</dbReference>
<dbReference type="AlphaFoldDB" id="A0A517P008"/>
<keyword evidence="2" id="KW-0378">Hydrolase</keyword>
<keyword evidence="3" id="KW-1185">Reference proteome</keyword>
<feature type="binding site" evidence="1">
    <location>
        <position position="65"/>
    </location>
    <ligand>
        <name>substrate</name>
    </ligand>
</feature>
<dbReference type="SMART" id="SM00855">
    <property type="entry name" value="PGAM"/>
    <property type="match status" value="1"/>
</dbReference>
<proteinExistence type="predicted"/>
<dbReference type="GO" id="GO:0070297">
    <property type="term" value="P:regulation of phosphorelay signal transduction system"/>
    <property type="evidence" value="ECO:0007669"/>
    <property type="project" value="TreeGrafter"/>
</dbReference>
<dbReference type="GO" id="GO:0101006">
    <property type="term" value="F:protein histidine phosphatase activity"/>
    <property type="evidence" value="ECO:0007669"/>
    <property type="project" value="TreeGrafter"/>
</dbReference>
<dbReference type="EC" id="3.1.3.73" evidence="2"/>
<feature type="binding site" evidence="1">
    <location>
        <begin position="28"/>
        <end position="29"/>
    </location>
    <ligand>
        <name>substrate</name>
    </ligand>
</feature>
<protein>
    <submittedName>
        <fullName evidence="2">Alpha-ribazole phosphatase</fullName>
        <ecNumber evidence="2">3.1.3.73</ecNumber>
    </submittedName>
</protein>
<dbReference type="Gene3D" id="3.40.50.1240">
    <property type="entry name" value="Phosphoglycerate mutase-like"/>
    <property type="match status" value="1"/>
</dbReference>
<sequence length="196" mass="21815">MALEGLMTLRIHLMRHGETEWAISGRHTGRVDIPLTGNGEVEARRLGQRLASIKFDHVLVSPLQRARQTCELAGCGEQAEIEPDLIEWANGDYEGQTHADVFAQRPDWNLFHDGCPNGESPDDISARADRLIERLVRLDGNVALFSHSHFGRVLGVRWIGLAVQAGQHFILNTASLSVLCYQHEHVGDPAIELWNG</sequence>
<gene>
    <name evidence="2" type="primary">cobC</name>
    <name evidence="2" type="ORF">K239x_47210</name>
</gene>
<dbReference type="Pfam" id="PF00300">
    <property type="entry name" value="His_Phos_1"/>
    <property type="match status" value="1"/>
</dbReference>
<dbReference type="EMBL" id="CP036526">
    <property type="protein sequence ID" value="QDT12709.1"/>
    <property type="molecule type" value="Genomic_DNA"/>
</dbReference>
<dbReference type="InterPro" id="IPR050275">
    <property type="entry name" value="PGM_Phosphatase"/>
</dbReference>
<evidence type="ECO:0000256" key="1">
    <source>
        <dbReference type="PIRSR" id="PIRSR613078-2"/>
    </source>
</evidence>
<organism evidence="2 3">
    <name type="scientific">Stieleria marina</name>
    <dbReference type="NCBI Taxonomy" id="1930275"/>
    <lineage>
        <taxon>Bacteria</taxon>
        <taxon>Pseudomonadati</taxon>
        <taxon>Planctomycetota</taxon>
        <taxon>Planctomycetia</taxon>
        <taxon>Pirellulales</taxon>
        <taxon>Pirellulaceae</taxon>
        <taxon>Stieleria</taxon>
    </lineage>
</organism>
<reference evidence="2 3" key="1">
    <citation type="submission" date="2019-02" db="EMBL/GenBank/DDBJ databases">
        <title>Deep-cultivation of Planctomycetes and their phenomic and genomic characterization uncovers novel biology.</title>
        <authorList>
            <person name="Wiegand S."/>
            <person name="Jogler M."/>
            <person name="Boedeker C."/>
            <person name="Pinto D."/>
            <person name="Vollmers J."/>
            <person name="Rivas-Marin E."/>
            <person name="Kohn T."/>
            <person name="Peeters S.H."/>
            <person name="Heuer A."/>
            <person name="Rast P."/>
            <person name="Oberbeckmann S."/>
            <person name="Bunk B."/>
            <person name="Jeske O."/>
            <person name="Meyerdierks A."/>
            <person name="Storesund J.E."/>
            <person name="Kallscheuer N."/>
            <person name="Luecker S."/>
            <person name="Lage O.M."/>
            <person name="Pohl T."/>
            <person name="Merkel B.J."/>
            <person name="Hornburger P."/>
            <person name="Mueller R.-W."/>
            <person name="Bruemmer F."/>
            <person name="Labrenz M."/>
            <person name="Spormann A.M."/>
            <person name="Op den Camp H."/>
            <person name="Overmann J."/>
            <person name="Amann R."/>
            <person name="Jetten M.S.M."/>
            <person name="Mascher T."/>
            <person name="Medema M.H."/>
            <person name="Devos D.P."/>
            <person name="Kaster A.-K."/>
            <person name="Ovreas L."/>
            <person name="Rohde M."/>
            <person name="Galperin M.Y."/>
            <person name="Jogler C."/>
        </authorList>
    </citation>
    <scope>NUCLEOTIDE SEQUENCE [LARGE SCALE GENOMIC DNA]</scope>
    <source>
        <strain evidence="2 3">K23_9</strain>
    </source>
</reference>
<dbReference type="PANTHER" id="PTHR48100:SF15">
    <property type="entry name" value="SEDOHEPTULOSE 1,7-BISPHOSPHATASE"/>
    <property type="match status" value="1"/>
</dbReference>
<dbReference type="PANTHER" id="PTHR48100">
    <property type="entry name" value="BROAD-SPECIFICITY PHOSPHATASE YOR283W-RELATED"/>
    <property type="match status" value="1"/>
</dbReference>
<evidence type="ECO:0000313" key="3">
    <source>
        <dbReference type="Proteomes" id="UP000319817"/>
    </source>
</evidence>